<dbReference type="EC" id="2.4.1.110" evidence="4"/>
<dbReference type="AlphaFoldDB" id="A0A139WJU1"/>
<gene>
    <name evidence="9" type="primary">AUGUSTUS-3.0.2_32620</name>
    <name evidence="9" type="ORF">TcasGA2_TC032620</name>
</gene>
<dbReference type="PANTHER" id="PTHR13615">
    <property type="entry name" value="GLYCOSYLTRANSFERASE-LIKE 1"/>
    <property type="match status" value="1"/>
</dbReference>
<name>A0A139WJU1_TRICA</name>
<reference evidence="9 10" key="2">
    <citation type="journal article" date="2010" name="Nucleic Acids Res.">
        <title>BeetleBase in 2010: revisions to provide comprehensive genomic information for Tribolium castaneum.</title>
        <authorList>
            <person name="Kim H.S."/>
            <person name="Murphy T."/>
            <person name="Xia J."/>
            <person name="Caragea D."/>
            <person name="Park Y."/>
            <person name="Beeman R.W."/>
            <person name="Lorenzen M.D."/>
            <person name="Butcher S."/>
            <person name="Manak J.R."/>
            <person name="Brown S.J."/>
        </authorList>
    </citation>
    <scope>GENOME REANNOTATION</scope>
    <source>
        <strain evidence="9 10">Georgia GA2</strain>
    </source>
</reference>
<dbReference type="EMBL" id="KQ971330">
    <property type="protein sequence ID" value="KYB28318.1"/>
    <property type="molecule type" value="Genomic_DNA"/>
</dbReference>
<dbReference type="SUPFAM" id="SSF53756">
    <property type="entry name" value="UDP-Glycosyltransferase/glycogen phosphorylase"/>
    <property type="match status" value="1"/>
</dbReference>
<keyword evidence="10" id="KW-1185">Reference proteome</keyword>
<evidence type="ECO:0000256" key="3">
    <source>
        <dbReference type="ARBA" id="ARBA00022679"/>
    </source>
</evidence>
<dbReference type="KEGG" id="tca:656674"/>
<dbReference type="STRING" id="7070.A0A139WJU1"/>
<dbReference type="InterPro" id="IPR001296">
    <property type="entry name" value="Glyco_trans_1"/>
</dbReference>
<evidence type="ECO:0000256" key="5">
    <source>
        <dbReference type="ARBA" id="ARBA00044539"/>
    </source>
</evidence>
<keyword evidence="2" id="KW-0328">Glycosyltransferase</keyword>
<protein>
    <recommendedName>
        <fullName evidence="5">tRNA-queuosine alpha-mannosyltransferase</fullName>
        <ecNumber evidence="4">2.4.1.110</ecNumber>
    </recommendedName>
</protein>
<dbReference type="PANTHER" id="PTHR13615:SF3">
    <property type="entry name" value="GLYCOSYLTRANSFERASE-LIKE DOMAIN-CONTAINING PROTEIN 1"/>
    <property type="match status" value="1"/>
</dbReference>
<dbReference type="GO" id="GO:0016438">
    <property type="term" value="F:tRNA-queuosine(34) beta-mannosyltransferase activity"/>
    <property type="evidence" value="ECO:0007669"/>
    <property type="project" value="UniProtKB-EC"/>
</dbReference>
<evidence type="ECO:0000313" key="9">
    <source>
        <dbReference type="EMBL" id="KYB28318.1"/>
    </source>
</evidence>
<sequence length="375" mass="43533">MNVTQCPKVLFIEPFYGGSHKALIDTFAESLTDYGVITLPAKKWHWRARCGALSLLEFIPPVTSEKILFCSSVLNLAELLGLRPDLQPLKKIVYFHENQLIYPVRDIKERDVQYSYNQIVTCIAADVVLFNSYFNQTSFLENINKITKLLPDRRPKDLKQKIESKCQVLYFPMDFCHISQLDKVLQTNVLHIVWPHRWEFDKGPEDFFSVLMKLKEEKIPFKLSILGENFTDIPPIFTTIKLVMKEEIENFGYVQSKSDYYNILASAHVVVSTAKHEFFGVALLEAVYCGCYPLAPNLLVYPEIYPPDCLYADLEDLQNRLKAFCLDPSLVLEARKQLTIDFDKYSSKTVVPKFKQIINNLIYVFYFIQRKFLTS</sequence>
<dbReference type="Pfam" id="PF00534">
    <property type="entry name" value="Glycos_transf_1"/>
    <property type="match status" value="1"/>
</dbReference>
<evidence type="ECO:0000256" key="4">
    <source>
        <dbReference type="ARBA" id="ARBA00044517"/>
    </source>
</evidence>
<dbReference type="OMA" id="CYPIAPN"/>
<evidence type="ECO:0000259" key="8">
    <source>
        <dbReference type="Pfam" id="PF12038"/>
    </source>
</evidence>
<dbReference type="InterPro" id="IPR022701">
    <property type="entry name" value="QTMAN_N"/>
</dbReference>
<dbReference type="InParanoid" id="A0A139WJU1"/>
<feature type="domain" description="tRNA-queuosine alpha-mannosyltransferase N-terminal" evidence="8">
    <location>
        <begin position="8"/>
        <end position="173"/>
    </location>
</feature>
<dbReference type="FunCoup" id="A0A139WJU1">
    <property type="interactions" value="702"/>
</dbReference>
<dbReference type="Pfam" id="PF12038">
    <property type="entry name" value="QTMAN_N"/>
    <property type="match status" value="1"/>
</dbReference>
<reference evidence="9 10" key="1">
    <citation type="journal article" date="2008" name="Nature">
        <title>The genome of the model beetle and pest Tribolium castaneum.</title>
        <authorList>
            <consortium name="Tribolium Genome Sequencing Consortium"/>
            <person name="Richards S."/>
            <person name="Gibbs R.A."/>
            <person name="Weinstock G.M."/>
            <person name="Brown S.J."/>
            <person name="Denell R."/>
            <person name="Beeman R.W."/>
            <person name="Gibbs R."/>
            <person name="Beeman R.W."/>
            <person name="Brown S.J."/>
            <person name="Bucher G."/>
            <person name="Friedrich M."/>
            <person name="Grimmelikhuijzen C.J."/>
            <person name="Klingler M."/>
            <person name="Lorenzen M."/>
            <person name="Richards S."/>
            <person name="Roth S."/>
            <person name="Schroder R."/>
            <person name="Tautz D."/>
            <person name="Zdobnov E.M."/>
            <person name="Muzny D."/>
            <person name="Gibbs R.A."/>
            <person name="Weinstock G.M."/>
            <person name="Attaway T."/>
            <person name="Bell S."/>
            <person name="Buhay C.J."/>
            <person name="Chandrabose M.N."/>
            <person name="Chavez D."/>
            <person name="Clerk-Blankenburg K.P."/>
            <person name="Cree A."/>
            <person name="Dao M."/>
            <person name="Davis C."/>
            <person name="Chacko J."/>
            <person name="Dinh H."/>
            <person name="Dugan-Rocha S."/>
            <person name="Fowler G."/>
            <person name="Garner T.T."/>
            <person name="Garnes J."/>
            <person name="Gnirke A."/>
            <person name="Hawes A."/>
            <person name="Hernandez J."/>
            <person name="Hines S."/>
            <person name="Holder M."/>
            <person name="Hume J."/>
            <person name="Jhangiani S.N."/>
            <person name="Joshi V."/>
            <person name="Khan Z.M."/>
            <person name="Jackson L."/>
            <person name="Kovar C."/>
            <person name="Kowis A."/>
            <person name="Lee S."/>
            <person name="Lewis L.R."/>
            <person name="Margolis J."/>
            <person name="Morgan M."/>
            <person name="Nazareth L.V."/>
            <person name="Nguyen N."/>
            <person name="Okwuonu G."/>
            <person name="Parker D."/>
            <person name="Richards S."/>
            <person name="Ruiz S.J."/>
            <person name="Santibanez J."/>
            <person name="Savard J."/>
            <person name="Scherer S.E."/>
            <person name="Schneider B."/>
            <person name="Sodergren E."/>
            <person name="Tautz D."/>
            <person name="Vattahil S."/>
            <person name="Villasana D."/>
            <person name="White C.S."/>
            <person name="Wright R."/>
            <person name="Park Y."/>
            <person name="Beeman R.W."/>
            <person name="Lord J."/>
            <person name="Oppert B."/>
            <person name="Lorenzen M."/>
            <person name="Brown S."/>
            <person name="Wang L."/>
            <person name="Savard J."/>
            <person name="Tautz D."/>
            <person name="Richards S."/>
            <person name="Weinstock G."/>
            <person name="Gibbs R.A."/>
            <person name="Liu Y."/>
            <person name="Worley K."/>
            <person name="Weinstock G."/>
            <person name="Elsik C.G."/>
            <person name="Reese J.T."/>
            <person name="Elhaik E."/>
            <person name="Landan G."/>
            <person name="Graur D."/>
            <person name="Arensburger P."/>
            <person name="Atkinson P."/>
            <person name="Beeman R.W."/>
            <person name="Beidler J."/>
            <person name="Brown S.J."/>
            <person name="Demuth J.P."/>
            <person name="Drury D.W."/>
            <person name="Du Y.Z."/>
            <person name="Fujiwara H."/>
            <person name="Lorenzen M."/>
            <person name="Maselli V."/>
            <person name="Osanai M."/>
            <person name="Park Y."/>
            <person name="Robertson H.M."/>
            <person name="Tu Z."/>
            <person name="Wang J.J."/>
            <person name="Wang S."/>
            <person name="Richards S."/>
            <person name="Song H."/>
            <person name="Zhang L."/>
            <person name="Sodergren E."/>
            <person name="Werner D."/>
            <person name="Stanke M."/>
            <person name="Morgenstern B."/>
            <person name="Solovyev V."/>
            <person name="Kosarev P."/>
            <person name="Brown G."/>
            <person name="Chen H.C."/>
            <person name="Ermolaeva O."/>
            <person name="Hlavina W."/>
            <person name="Kapustin Y."/>
            <person name="Kiryutin B."/>
            <person name="Kitts P."/>
            <person name="Maglott D."/>
            <person name="Pruitt K."/>
            <person name="Sapojnikov V."/>
            <person name="Souvorov A."/>
            <person name="Mackey A.J."/>
            <person name="Waterhouse R.M."/>
            <person name="Wyder S."/>
            <person name="Zdobnov E.M."/>
            <person name="Zdobnov E.M."/>
            <person name="Wyder S."/>
            <person name="Kriventseva E.V."/>
            <person name="Kadowaki T."/>
            <person name="Bork P."/>
            <person name="Aranda M."/>
            <person name="Bao R."/>
            <person name="Beermann A."/>
            <person name="Berns N."/>
            <person name="Bolognesi R."/>
            <person name="Bonneton F."/>
            <person name="Bopp D."/>
            <person name="Brown S.J."/>
            <person name="Bucher G."/>
            <person name="Butts T."/>
            <person name="Chaumot A."/>
            <person name="Denell R.E."/>
            <person name="Ferrier D.E."/>
            <person name="Friedrich M."/>
            <person name="Gordon C.M."/>
            <person name="Jindra M."/>
            <person name="Klingler M."/>
            <person name="Lan Q."/>
            <person name="Lattorff H.M."/>
            <person name="Laudet V."/>
            <person name="von Levetsow C."/>
            <person name="Liu Z."/>
            <person name="Lutz R."/>
            <person name="Lynch J.A."/>
            <person name="da Fonseca R.N."/>
            <person name="Posnien N."/>
            <person name="Reuter R."/>
            <person name="Roth S."/>
            <person name="Savard J."/>
            <person name="Schinko J.B."/>
            <person name="Schmitt C."/>
            <person name="Schoppmeier M."/>
            <person name="Schroder R."/>
            <person name="Shippy T.D."/>
            <person name="Simonnet F."/>
            <person name="Marques-Souza H."/>
            <person name="Tautz D."/>
            <person name="Tomoyasu Y."/>
            <person name="Trauner J."/>
            <person name="Van der Zee M."/>
            <person name="Vervoort M."/>
            <person name="Wittkopp N."/>
            <person name="Wimmer E.A."/>
            <person name="Yang X."/>
            <person name="Jones A.K."/>
            <person name="Sattelle D.B."/>
            <person name="Ebert P.R."/>
            <person name="Nelson D."/>
            <person name="Scott J.G."/>
            <person name="Beeman R.W."/>
            <person name="Muthukrishnan S."/>
            <person name="Kramer K.J."/>
            <person name="Arakane Y."/>
            <person name="Beeman R.W."/>
            <person name="Zhu Q."/>
            <person name="Hogenkamp D."/>
            <person name="Dixit R."/>
            <person name="Oppert B."/>
            <person name="Jiang H."/>
            <person name="Zou Z."/>
            <person name="Marshall J."/>
            <person name="Elpidina E."/>
            <person name="Vinokurov K."/>
            <person name="Oppert C."/>
            <person name="Zou Z."/>
            <person name="Evans J."/>
            <person name="Lu Z."/>
            <person name="Zhao P."/>
            <person name="Sumathipala N."/>
            <person name="Altincicek B."/>
            <person name="Vilcinskas A."/>
            <person name="Williams M."/>
            <person name="Hultmark D."/>
            <person name="Hetru C."/>
            <person name="Jiang H."/>
            <person name="Grimmelikhuijzen C.J."/>
            <person name="Hauser F."/>
            <person name="Cazzamali G."/>
            <person name="Williamson M."/>
            <person name="Park Y."/>
            <person name="Li B."/>
            <person name="Tanaka Y."/>
            <person name="Predel R."/>
            <person name="Neupert S."/>
            <person name="Schachtner J."/>
            <person name="Verleyen P."/>
            <person name="Raible F."/>
            <person name="Bork P."/>
            <person name="Friedrich M."/>
            <person name="Walden K.K."/>
            <person name="Robertson H.M."/>
            <person name="Angeli S."/>
            <person name="Foret S."/>
            <person name="Bucher G."/>
            <person name="Schuetz S."/>
            <person name="Maleszka R."/>
            <person name="Wimmer E.A."/>
            <person name="Beeman R.W."/>
            <person name="Lorenzen M."/>
            <person name="Tomoyasu Y."/>
            <person name="Miller S.C."/>
            <person name="Grossmann D."/>
            <person name="Bucher G."/>
        </authorList>
    </citation>
    <scope>NUCLEOTIDE SEQUENCE [LARGE SCALE GENOMIC DNA]</scope>
    <source>
        <strain evidence="9 10">Georgia GA2</strain>
    </source>
</reference>
<keyword evidence="3" id="KW-0808">Transferase</keyword>
<evidence type="ECO:0000313" key="10">
    <source>
        <dbReference type="Proteomes" id="UP000007266"/>
    </source>
</evidence>
<comment type="similarity">
    <text evidence="1">Belongs to the glycosyltransferase group 1 family. Glycosyltransferase 4 subfamily.</text>
</comment>
<dbReference type="CDD" id="cd01635">
    <property type="entry name" value="Glycosyltransferase_GTB-type"/>
    <property type="match status" value="1"/>
</dbReference>
<dbReference type="OrthoDB" id="10032790at2759"/>
<evidence type="ECO:0000256" key="6">
    <source>
        <dbReference type="ARBA" id="ARBA00048439"/>
    </source>
</evidence>
<feature type="domain" description="Glycosyl transferase family 1" evidence="7">
    <location>
        <begin position="193"/>
        <end position="304"/>
    </location>
</feature>
<organism evidence="9 10">
    <name type="scientific">Tribolium castaneum</name>
    <name type="common">Red flour beetle</name>
    <dbReference type="NCBI Taxonomy" id="7070"/>
    <lineage>
        <taxon>Eukaryota</taxon>
        <taxon>Metazoa</taxon>
        <taxon>Ecdysozoa</taxon>
        <taxon>Arthropoda</taxon>
        <taxon>Hexapoda</taxon>
        <taxon>Insecta</taxon>
        <taxon>Pterygota</taxon>
        <taxon>Neoptera</taxon>
        <taxon>Endopterygota</taxon>
        <taxon>Coleoptera</taxon>
        <taxon>Polyphaga</taxon>
        <taxon>Cucujiformia</taxon>
        <taxon>Tenebrionidae</taxon>
        <taxon>Tenebrionidae incertae sedis</taxon>
        <taxon>Tribolium</taxon>
    </lineage>
</organism>
<comment type="catalytic activity">
    <reaction evidence="6">
        <text>queuosine(34) in tRNA(Asp) + GDP-alpha-D-mannose = O-4''-alpha-D-mannosylqueuosine(34) in tRNA(Asp) + GDP + H(+)</text>
        <dbReference type="Rhea" id="RHEA:12885"/>
        <dbReference type="Rhea" id="RHEA-COMP:18572"/>
        <dbReference type="Rhea" id="RHEA-COMP:18581"/>
        <dbReference type="ChEBI" id="CHEBI:15378"/>
        <dbReference type="ChEBI" id="CHEBI:57527"/>
        <dbReference type="ChEBI" id="CHEBI:58189"/>
        <dbReference type="ChEBI" id="CHEBI:194431"/>
        <dbReference type="ChEBI" id="CHEBI:194442"/>
        <dbReference type="EC" id="2.4.1.110"/>
    </reaction>
    <physiologicalReaction direction="left-to-right" evidence="6">
        <dbReference type="Rhea" id="RHEA:12886"/>
    </physiologicalReaction>
</comment>
<evidence type="ECO:0000259" key="7">
    <source>
        <dbReference type="Pfam" id="PF00534"/>
    </source>
</evidence>
<evidence type="ECO:0000256" key="1">
    <source>
        <dbReference type="ARBA" id="ARBA00009481"/>
    </source>
</evidence>
<dbReference type="Gene3D" id="3.40.50.2000">
    <property type="entry name" value="Glycogen Phosphorylase B"/>
    <property type="match status" value="1"/>
</dbReference>
<dbReference type="InterPro" id="IPR051862">
    <property type="entry name" value="GT-like_domain_containing_1"/>
</dbReference>
<evidence type="ECO:0000256" key="2">
    <source>
        <dbReference type="ARBA" id="ARBA00022676"/>
    </source>
</evidence>
<accession>A0A139WJU1</accession>
<proteinExistence type="inferred from homology"/>
<dbReference type="Proteomes" id="UP000007266">
    <property type="component" value="Linkage group 3"/>
</dbReference>